<protein>
    <submittedName>
        <fullName evidence="2">MATH domain-containing protein</fullName>
    </submittedName>
</protein>
<evidence type="ECO:0000313" key="1">
    <source>
        <dbReference type="Proteomes" id="UP000095282"/>
    </source>
</evidence>
<sequence length="67" mass="7588">MHGSKKLGRYKISVKLFMDEICSTEKELDNGFDFISSTILTVSEIIFPGVNEDAKREPFCSLMVDPE</sequence>
<evidence type="ECO:0000313" key="2">
    <source>
        <dbReference type="WBParaSite" id="Csp11.Scaffold629.g15360.t1"/>
    </source>
</evidence>
<dbReference type="AlphaFoldDB" id="A0A1I7U6I6"/>
<keyword evidence="1" id="KW-1185">Reference proteome</keyword>
<organism evidence="1 2">
    <name type="scientific">Caenorhabditis tropicalis</name>
    <dbReference type="NCBI Taxonomy" id="1561998"/>
    <lineage>
        <taxon>Eukaryota</taxon>
        <taxon>Metazoa</taxon>
        <taxon>Ecdysozoa</taxon>
        <taxon>Nematoda</taxon>
        <taxon>Chromadorea</taxon>
        <taxon>Rhabditida</taxon>
        <taxon>Rhabditina</taxon>
        <taxon>Rhabditomorpha</taxon>
        <taxon>Rhabditoidea</taxon>
        <taxon>Rhabditidae</taxon>
        <taxon>Peloderinae</taxon>
        <taxon>Caenorhabditis</taxon>
    </lineage>
</organism>
<accession>A0A1I7U6I6</accession>
<dbReference type="WBParaSite" id="Csp11.Scaffold629.g15360.t1">
    <property type="protein sequence ID" value="Csp11.Scaffold629.g15360.t1"/>
    <property type="gene ID" value="Csp11.Scaffold629.g15360"/>
</dbReference>
<reference evidence="2" key="1">
    <citation type="submission" date="2016-11" db="UniProtKB">
        <authorList>
            <consortium name="WormBaseParasite"/>
        </authorList>
    </citation>
    <scope>IDENTIFICATION</scope>
</reference>
<dbReference type="Proteomes" id="UP000095282">
    <property type="component" value="Unplaced"/>
</dbReference>
<name>A0A1I7U6I6_9PELO</name>
<proteinExistence type="predicted"/>